<evidence type="ECO:0000313" key="1">
    <source>
        <dbReference type="EMBL" id="ORY39879.1"/>
    </source>
</evidence>
<accession>A0A1Y2BYN2</accession>
<evidence type="ECO:0008006" key="4">
    <source>
        <dbReference type="Google" id="ProtNLM"/>
    </source>
</evidence>
<proteinExistence type="predicted"/>
<dbReference type="OrthoDB" id="2163888at2759"/>
<dbReference type="EMBL" id="MCGO01000019">
    <property type="protein sequence ID" value="ORY45479.1"/>
    <property type="molecule type" value="Genomic_DNA"/>
</dbReference>
<organism evidence="1 3">
    <name type="scientific">Rhizoclosmatium globosum</name>
    <dbReference type="NCBI Taxonomy" id="329046"/>
    <lineage>
        <taxon>Eukaryota</taxon>
        <taxon>Fungi</taxon>
        <taxon>Fungi incertae sedis</taxon>
        <taxon>Chytridiomycota</taxon>
        <taxon>Chytridiomycota incertae sedis</taxon>
        <taxon>Chytridiomycetes</taxon>
        <taxon>Chytridiales</taxon>
        <taxon>Chytriomycetaceae</taxon>
        <taxon>Rhizoclosmatium</taxon>
    </lineage>
</organism>
<dbReference type="EMBL" id="MCGO01000037">
    <property type="protein sequence ID" value="ORY39879.1"/>
    <property type="molecule type" value="Genomic_DNA"/>
</dbReference>
<gene>
    <name evidence="1" type="ORF">BCR33DRAFT_719709</name>
    <name evidence="2" type="ORF">BCR33DRAFT_849767</name>
</gene>
<sequence length="490" mass="54113">MLSYETEAARRKDLIDAAIAVCDSFNIHNVLVKHISSFISEIAQSHTLPKECHLFLILSITGFFLDRVLVANEWNEVTVIWPVIAAGVSSGKSAVHRYIMAELQTLINEGLLDEDYIMQIFTPEGFISTLAANDGNGLGVLDEFATLFNNYRPKDHKDVNTANMTAWLSIYDGGSVMKNLVSKKIGFDKSNVVFAGFIQPDGASQLLESKDATGLFDRFMWYFPRCDISTWNRVKLYEPMTTPKKQTPDYLDFQGIDISADNSAAPSPTRTGERLLIPSVAEMVWKPLINIKKRRGSIGLTFRLSVAAERIFGKFVNKIGLNYPTNTPLAGVAGKMKGFVVRCSAVIECLDRVLSPDFDPEAGWEEGDVGISNLSIMSAISIANMLLDVKKCWVRTPKTAKSVEEGNIAAFMAWIKIQVDTNATSSLDFTSTTLLQAKKIKNPASGRSCNAEEVRAFLNNVMVSESKGKLSKKQGSTTVYTWKMNGPTPV</sequence>
<keyword evidence="3" id="KW-1185">Reference proteome</keyword>
<dbReference type="AlphaFoldDB" id="A0A1Y2BYN2"/>
<evidence type="ECO:0000313" key="3">
    <source>
        <dbReference type="Proteomes" id="UP000193642"/>
    </source>
</evidence>
<name>A0A1Y2BYN2_9FUNG</name>
<evidence type="ECO:0000313" key="2">
    <source>
        <dbReference type="EMBL" id="ORY45479.1"/>
    </source>
</evidence>
<dbReference type="Proteomes" id="UP000193642">
    <property type="component" value="Unassembled WGS sequence"/>
</dbReference>
<reference evidence="1 3" key="1">
    <citation type="submission" date="2016-07" db="EMBL/GenBank/DDBJ databases">
        <title>Pervasive Adenine N6-methylation of Active Genes in Fungi.</title>
        <authorList>
            <consortium name="DOE Joint Genome Institute"/>
            <person name="Mondo S.J."/>
            <person name="Dannebaum R.O."/>
            <person name="Kuo R.C."/>
            <person name="Labutti K."/>
            <person name="Haridas S."/>
            <person name="Kuo A."/>
            <person name="Salamov A."/>
            <person name="Ahrendt S.R."/>
            <person name="Lipzen A."/>
            <person name="Sullivan W."/>
            <person name="Andreopoulos W.B."/>
            <person name="Clum A."/>
            <person name="Lindquist E."/>
            <person name="Daum C."/>
            <person name="Ramamoorthy G.K."/>
            <person name="Gryganskyi A."/>
            <person name="Culley D."/>
            <person name="Magnuson J.K."/>
            <person name="James T.Y."/>
            <person name="O'Malley M.A."/>
            <person name="Stajich J.E."/>
            <person name="Spatafora J.W."/>
            <person name="Visel A."/>
            <person name="Grigoriev I.V."/>
        </authorList>
    </citation>
    <scope>NUCLEOTIDE SEQUENCE [LARGE SCALE GENOMIC DNA]</scope>
    <source>
        <strain evidence="1 3">JEL800</strain>
    </source>
</reference>
<protein>
    <recommendedName>
        <fullName evidence="4">DUF3987 domain-containing protein</fullName>
    </recommendedName>
</protein>
<comment type="caution">
    <text evidence="1">The sequence shown here is derived from an EMBL/GenBank/DDBJ whole genome shotgun (WGS) entry which is preliminary data.</text>
</comment>